<feature type="non-terminal residue" evidence="2">
    <location>
        <position position="104"/>
    </location>
</feature>
<keyword evidence="1" id="KW-0732">Signal</keyword>
<dbReference type="AlphaFoldDB" id="A0ABD0JBP3"/>
<dbReference type="Proteomes" id="UP001519460">
    <property type="component" value="Unassembled WGS sequence"/>
</dbReference>
<organism evidence="2 3">
    <name type="scientific">Batillaria attramentaria</name>
    <dbReference type="NCBI Taxonomy" id="370345"/>
    <lineage>
        <taxon>Eukaryota</taxon>
        <taxon>Metazoa</taxon>
        <taxon>Spiralia</taxon>
        <taxon>Lophotrochozoa</taxon>
        <taxon>Mollusca</taxon>
        <taxon>Gastropoda</taxon>
        <taxon>Caenogastropoda</taxon>
        <taxon>Sorbeoconcha</taxon>
        <taxon>Cerithioidea</taxon>
        <taxon>Batillariidae</taxon>
        <taxon>Batillaria</taxon>
    </lineage>
</organism>
<evidence type="ECO:0000256" key="1">
    <source>
        <dbReference type="SAM" id="SignalP"/>
    </source>
</evidence>
<comment type="caution">
    <text evidence="2">The sequence shown here is derived from an EMBL/GenBank/DDBJ whole genome shotgun (WGS) entry which is preliminary data.</text>
</comment>
<keyword evidence="3" id="KW-1185">Reference proteome</keyword>
<evidence type="ECO:0000313" key="2">
    <source>
        <dbReference type="EMBL" id="KAK7469662.1"/>
    </source>
</evidence>
<name>A0ABD0JBP3_9CAEN</name>
<accession>A0ABD0JBP3</accession>
<evidence type="ECO:0000313" key="3">
    <source>
        <dbReference type="Proteomes" id="UP001519460"/>
    </source>
</evidence>
<proteinExistence type="predicted"/>
<dbReference type="EMBL" id="JACVVK020000509">
    <property type="protein sequence ID" value="KAK7469662.1"/>
    <property type="molecule type" value="Genomic_DNA"/>
</dbReference>
<feature type="chain" id="PRO_5044764798" evidence="1">
    <location>
        <begin position="23"/>
        <end position="104"/>
    </location>
</feature>
<reference evidence="2 3" key="1">
    <citation type="journal article" date="2023" name="Sci. Data">
        <title>Genome assembly of the Korean intertidal mud-creeper Batillaria attramentaria.</title>
        <authorList>
            <person name="Patra A.K."/>
            <person name="Ho P.T."/>
            <person name="Jun S."/>
            <person name="Lee S.J."/>
            <person name="Kim Y."/>
            <person name="Won Y.J."/>
        </authorList>
    </citation>
    <scope>NUCLEOTIDE SEQUENCE [LARGE SCALE GENOMIC DNA]</scope>
    <source>
        <strain evidence="2">Wonlab-2016</strain>
    </source>
</reference>
<feature type="signal peptide" evidence="1">
    <location>
        <begin position="1"/>
        <end position="22"/>
    </location>
</feature>
<gene>
    <name evidence="2" type="ORF">BaRGS_00036332</name>
</gene>
<protein>
    <submittedName>
        <fullName evidence="2">Uncharacterized protein</fullName>
    </submittedName>
</protein>
<sequence length="104" mass="11555">MKPAGYFLLAILAVMYLQETTAKGKNPLWKLDDAGQCYERRKKVVNDANAMSCEAGRLIGRLIEQVSSLEQTVAEMQTTISNQTDVIAKMQADLEEKKATGKFV</sequence>